<proteinExistence type="inferred from homology"/>
<reference evidence="9 10" key="1">
    <citation type="journal article" date="2014" name="PLoS Genet.">
        <title>Phylogenetically driven sequencing of extremely halophilic archaea reveals strategies for static and dynamic osmo-response.</title>
        <authorList>
            <person name="Becker E.A."/>
            <person name="Seitzer P.M."/>
            <person name="Tritt A."/>
            <person name="Larsen D."/>
            <person name="Krusor M."/>
            <person name="Yao A.I."/>
            <person name="Wu D."/>
            <person name="Madern D."/>
            <person name="Eisen J.A."/>
            <person name="Darling A.E."/>
            <person name="Facciotti M.T."/>
        </authorList>
    </citation>
    <scope>NUCLEOTIDE SEQUENCE [LARGE SCALE GENOMIC DNA]</scope>
    <source>
        <strain evidence="9 10">ATCC 35960</strain>
    </source>
</reference>
<comment type="caution">
    <text evidence="9">The sequence shown here is derived from an EMBL/GenBank/DDBJ whole genome shotgun (WGS) entry which is preliminary data.</text>
</comment>
<dbReference type="EC" id="1.1.1.336" evidence="1"/>
<evidence type="ECO:0000256" key="1">
    <source>
        <dbReference type="ARBA" id="ARBA00012935"/>
    </source>
</evidence>
<accession>M0JJV9</accession>
<dbReference type="InterPro" id="IPR036291">
    <property type="entry name" value="NAD(P)-bd_dom_sf"/>
</dbReference>
<dbReference type="NCBIfam" id="TIGR03026">
    <property type="entry name" value="NDP-sugDHase"/>
    <property type="match status" value="1"/>
</dbReference>
<dbReference type="InterPro" id="IPR014027">
    <property type="entry name" value="UDP-Glc/GDP-Man_DH_C"/>
</dbReference>
<comment type="similarity">
    <text evidence="7">Belongs to the UDP-glucose/GDP-mannose dehydrogenase family.</text>
</comment>
<dbReference type="PATRIC" id="fig|662478.6.peg.99"/>
<dbReference type="AlphaFoldDB" id="M0JJV9"/>
<evidence type="ECO:0000256" key="5">
    <source>
        <dbReference type="ARBA" id="ARBA00030172"/>
    </source>
</evidence>
<dbReference type="InterPro" id="IPR014026">
    <property type="entry name" value="UDP-Glc/GDP-Man_DH_dimer"/>
</dbReference>
<gene>
    <name evidence="9" type="ORF">C438_00470</name>
</gene>
<dbReference type="SUPFAM" id="SSF51735">
    <property type="entry name" value="NAD(P)-binding Rossmann-fold domains"/>
    <property type="match status" value="1"/>
</dbReference>
<keyword evidence="4" id="KW-0520">NAD</keyword>
<dbReference type="GO" id="GO:0016628">
    <property type="term" value="F:oxidoreductase activity, acting on the CH-CH group of donors, NAD or NADP as acceptor"/>
    <property type="evidence" value="ECO:0007669"/>
    <property type="project" value="InterPro"/>
</dbReference>
<evidence type="ECO:0000256" key="7">
    <source>
        <dbReference type="PIRNR" id="PIRNR000124"/>
    </source>
</evidence>
<dbReference type="InterPro" id="IPR008927">
    <property type="entry name" value="6-PGluconate_DH-like_C_sf"/>
</dbReference>
<evidence type="ECO:0000256" key="2">
    <source>
        <dbReference type="ARBA" id="ARBA00016796"/>
    </source>
</evidence>
<dbReference type="PANTHER" id="PTHR43491:SF5">
    <property type="entry name" value="UDP-N-ACETYL-D-MANNOSAMINE DEHYDROGENASE"/>
    <property type="match status" value="1"/>
</dbReference>
<organism evidence="9 10">
    <name type="scientific">Haloferax denitrificans ATCC 35960</name>
    <dbReference type="NCBI Taxonomy" id="662478"/>
    <lineage>
        <taxon>Archaea</taxon>
        <taxon>Methanobacteriati</taxon>
        <taxon>Methanobacteriota</taxon>
        <taxon>Stenosarchaea group</taxon>
        <taxon>Halobacteria</taxon>
        <taxon>Halobacteriales</taxon>
        <taxon>Haloferacaceae</taxon>
        <taxon>Haloferax</taxon>
    </lineage>
</organism>
<evidence type="ECO:0000313" key="9">
    <source>
        <dbReference type="EMBL" id="EMA08269.1"/>
    </source>
</evidence>
<dbReference type="Proteomes" id="UP000011553">
    <property type="component" value="Unassembled WGS sequence"/>
</dbReference>
<dbReference type="SUPFAM" id="SSF52413">
    <property type="entry name" value="UDP-glucose/GDP-mannose dehydrogenase C-terminal domain"/>
    <property type="match status" value="1"/>
</dbReference>
<evidence type="ECO:0000313" key="10">
    <source>
        <dbReference type="Proteomes" id="UP000011553"/>
    </source>
</evidence>
<dbReference type="PANTHER" id="PTHR43491">
    <property type="entry name" value="UDP-N-ACETYL-D-MANNOSAMINE DEHYDROGENASE"/>
    <property type="match status" value="1"/>
</dbReference>
<dbReference type="InterPro" id="IPR036220">
    <property type="entry name" value="UDP-Glc/GDP-Man_DH_C_sf"/>
</dbReference>
<protein>
    <recommendedName>
        <fullName evidence="2">UDP-N-acetyl-D-mannosamine dehydrogenase</fullName>
        <ecNumber evidence="1">1.1.1.336</ecNumber>
    </recommendedName>
    <alternativeName>
        <fullName evidence="5">UDP-ManNAc 6-dehydrogenase</fullName>
    </alternativeName>
</protein>
<dbReference type="InterPro" id="IPR001732">
    <property type="entry name" value="UDP-Glc/GDP-Man_DH_N"/>
</dbReference>
<dbReference type="EMBL" id="AOLP01000001">
    <property type="protein sequence ID" value="EMA08269.1"/>
    <property type="molecule type" value="Genomic_DNA"/>
</dbReference>
<dbReference type="GO" id="GO:0000271">
    <property type="term" value="P:polysaccharide biosynthetic process"/>
    <property type="evidence" value="ECO:0007669"/>
    <property type="project" value="InterPro"/>
</dbReference>
<comment type="catalytic activity">
    <reaction evidence="6">
        <text>UDP-N-acetyl-alpha-D-mannosamine + 2 NAD(+) + H2O = UDP-N-acetyl-alpha-D-mannosaminouronate + 2 NADH + 3 H(+)</text>
        <dbReference type="Rhea" id="RHEA:25780"/>
        <dbReference type="ChEBI" id="CHEBI:15377"/>
        <dbReference type="ChEBI" id="CHEBI:15378"/>
        <dbReference type="ChEBI" id="CHEBI:57540"/>
        <dbReference type="ChEBI" id="CHEBI:57945"/>
        <dbReference type="ChEBI" id="CHEBI:68623"/>
        <dbReference type="ChEBI" id="CHEBI:70731"/>
        <dbReference type="EC" id="1.1.1.336"/>
    </reaction>
</comment>
<dbReference type="Gene3D" id="3.40.50.720">
    <property type="entry name" value="NAD(P)-binding Rossmann-like Domain"/>
    <property type="match status" value="2"/>
</dbReference>
<dbReference type="Pfam" id="PF03720">
    <property type="entry name" value="UDPG_MGDP_dh_C"/>
    <property type="match status" value="1"/>
</dbReference>
<dbReference type="InterPro" id="IPR028359">
    <property type="entry name" value="UDP_ManNAc/GlcNAc_DH"/>
</dbReference>
<sequence length="457" mass="49161">MSTKLIDRIYDSDHDEAAQRDALTNGEIPVAVYGLGKMGLPLASVYAETTGNVIGADIDPEVVETISNGSCHVKREPGLETLVSDLVADDALTVTTEPRDAAAQASVHVVIVPTPITDDHEPDLAILDAVVEDIATGLSAGDLVVIECTVPPQTTEQRVGAALKANSALEHGEFGLAFCPERTSSGRALEDIRGAYPKVVGGIDDESTRAATLIYEEINAEGVLPVSDATTAEAVKVFEGLYRDVNIGLANELATLTDELGIDVNEAIEVANTQPFCNIHDPGPGVGGHCIPFYPYFVIKPFETETPLLETARAVNDSMPQFTVNKLREEFDAERLAFEDASVLLLGLTYRPGVEEIRASPALDIASISSDLGADVYGVDPMLDETDAFDLTRLDHSEIYDRSFDAVVMVTHHDDFDTIRWDDVSRSDGQLVVIDGRDTLDLSDTDHRVYTIGGGYV</sequence>
<keyword evidence="3" id="KW-0560">Oxidoreductase</keyword>
<dbReference type="Pfam" id="PF00984">
    <property type="entry name" value="UDPG_MGDP_dh"/>
    <property type="match status" value="1"/>
</dbReference>
<evidence type="ECO:0000256" key="6">
    <source>
        <dbReference type="ARBA" id="ARBA00049130"/>
    </source>
</evidence>
<evidence type="ECO:0000256" key="4">
    <source>
        <dbReference type="ARBA" id="ARBA00023027"/>
    </source>
</evidence>
<dbReference type="GO" id="GO:0051287">
    <property type="term" value="F:NAD binding"/>
    <property type="evidence" value="ECO:0007669"/>
    <property type="project" value="InterPro"/>
</dbReference>
<dbReference type="RefSeq" id="WP_004967232.1">
    <property type="nucleotide sequence ID" value="NZ_AOLP01000001.1"/>
</dbReference>
<name>M0JJV9_9EURY</name>
<dbReference type="Pfam" id="PF03721">
    <property type="entry name" value="UDPG_MGDP_dh_N"/>
    <property type="match status" value="1"/>
</dbReference>
<dbReference type="InterPro" id="IPR017476">
    <property type="entry name" value="UDP-Glc/GDP-Man"/>
</dbReference>
<keyword evidence="10" id="KW-1185">Reference proteome</keyword>
<dbReference type="PIRSF" id="PIRSF000124">
    <property type="entry name" value="UDPglc_GDPman_dh"/>
    <property type="match status" value="1"/>
</dbReference>
<dbReference type="SUPFAM" id="SSF48179">
    <property type="entry name" value="6-phosphogluconate dehydrogenase C-terminal domain-like"/>
    <property type="match status" value="1"/>
</dbReference>
<dbReference type="PIRSF" id="PIRSF500136">
    <property type="entry name" value="UDP_ManNAc_DH"/>
    <property type="match status" value="1"/>
</dbReference>
<dbReference type="GO" id="GO:0089714">
    <property type="term" value="F:UDP-N-acetyl-D-mannosamine dehydrogenase activity"/>
    <property type="evidence" value="ECO:0007669"/>
    <property type="project" value="UniProtKB-EC"/>
</dbReference>
<evidence type="ECO:0000256" key="3">
    <source>
        <dbReference type="ARBA" id="ARBA00023002"/>
    </source>
</evidence>
<dbReference type="SMART" id="SM00984">
    <property type="entry name" value="UDPG_MGDP_dh_C"/>
    <property type="match status" value="1"/>
</dbReference>
<feature type="domain" description="UDP-glucose/GDP-mannose dehydrogenase C-terminal" evidence="8">
    <location>
        <begin position="344"/>
        <end position="442"/>
    </location>
</feature>
<evidence type="ECO:0000259" key="8">
    <source>
        <dbReference type="SMART" id="SM00984"/>
    </source>
</evidence>